<dbReference type="InterPro" id="IPR019734">
    <property type="entry name" value="TPR_rpt"/>
</dbReference>
<keyword evidence="1" id="KW-0802">TPR repeat</keyword>
<dbReference type="Pfam" id="PF00535">
    <property type="entry name" value="Glycos_transf_2"/>
    <property type="match status" value="1"/>
</dbReference>
<proteinExistence type="predicted"/>
<dbReference type="InterPro" id="IPR029044">
    <property type="entry name" value="Nucleotide-diphossugar_trans"/>
</dbReference>
<dbReference type="PROSITE" id="PS50005">
    <property type="entry name" value="TPR"/>
    <property type="match status" value="1"/>
</dbReference>
<organism evidence="3 4">
    <name type="scientific">Pseudoalteromonas aliena SW19</name>
    <dbReference type="NCBI Taxonomy" id="1314866"/>
    <lineage>
        <taxon>Bacteria</taxon>
        <taxon>Pseudomonadati</taxon>
        <taxon>Pseudomonadota</taxon>
        <taxon>Gammaproteobacteria</taxon>
        <taxon>Alteromonadales</taxon>
        <taxon>Pseudoalteromonadaceae</taxon>
        <taxon>Pseudoalteromonas</taxon>
    </lineage>
</organism>
<dbReference type="Proteomes" id="UP000648482">
    <property type="component" value="Unassembled WGS sequence"/>
</dbReference>
<dbReference type="InterPro" id="IPR050834">
    <property type="entry name" value="Glycosyltransf_2"/>
</dbReference>
<dbReference type="PANTHER" id="PTHR43685">
    <property type="entry name" value="GLYCOSYLTRANSFERASE"/>
    <property type="match status" value="1"/>
</dbReference>
<dbReference type="SUPFAM" id="SSF53448">
    <property type="entry name" value="Nucleotide-diphospho-sugar transferases"/>
    <property type="match status" value="1"/>
</dbReference>
<gene>
    <name evidence="3" type="ORF">PALI_a2589</name>
</gene>
<dbReference type="PANTHER" id="PTHR43685:SF11">
    <property type="entry name" value="GLYCOSYLTRANSFERASE TAGX-RELATED"/>
    <property type="match status" value="1"/>
</dbReference>
<comment type="caution">
    <text evidence="3">The sequence shown here is derived from an EMBL/GenBank/DDBJ whole genome shotgun (WGS) entry which is preliminary data.</text>
</comment>
<feature type="domain" description="Glycosyltransferase 2-like" evidence="2">
    <location>
        <begin position="6"/>
        <end position="136"/>
    </location>
</feature>
<dbReference type="RefSeq" id="WP_193156223.1">
    <property type="nucleotide sequence ID" value="NZ_AQGU01000027.1"/>
</dbReference>
<evidence type="ECO:0000313" key="4">
    <source>
        <dbReference type="Proteomes" id="UP000648482"/>
    </source>
</evidence>
<evidence type="ECO:0000259" key="2">
    <source>
        <dbReference type="Pfam" id="PF00535"/>
    </source>
</evidence>
<feature type="repeat" description="TPR" evidence="1">
    <location>
        <begin position="243"/>
        <end position="276"/>
    </location>
</feature>
<dbReference type="EMBL" id="AQGU01000027">
    <property type="protein sequence ID" value="MBE0360580.1"/>
    <property type="molecule type" value="Genomic_DNA"/>
</dbReference>
<dbReference type="InterPro" id="IPR001173">
    <property type="entry name" value="Glyco_trans_2-like"/>
</dbReference>
<keyword evidence="4" id="KW-1185">Reference proteome</keyword>
<evidence type="ECO:0000256" key="1">
    <source>
        <dbReference type="PROSITE-ProRule" id="PRU00339"/>
    </source>
</evidence>
<reference evidence="3 4" key="1">
    <citation type="submission" date="2015-06" db="EMBL/GenBank/DDBJ databases">
        <title>Genome sequence of Pseudoalteromonas aliena.</title>
        <authorList>
            <person name="Xie B.-B."/>
            <person name="Rong J.-C."/>
            <person name="Qin Q.-L."/>
            <person name="Zhang Y.-Z."/>
        </authorList>
    </citation>
    <scope>NUCLEOTIDE SEQUENCE [LARGE SCALE GENOMIC DNA]</scope>
    <source>
        <strain evidence="3 4">SW19</strain>
    </source>
</reference>
<dbReference type="Gene3D" id="3.90.550.10">
    <property type="entry name" value="Spore Coat Polysaccharide Biosynthesis Protein SpsA, Chain A"/>
    <property type="match status" value="1"/>
</dbReference>
<name>A0ABR9E3V7_9GAMM</name>
<protein>
    <recommendedName>
        <fullName evidence="2">Glycosyltransferase 2-like domain-containing protein</fullName>
    </recommendedName>
</protein>
<sequence length="314" mass="35251">MNKLVTVIIPTFKRAEALSKAIESVKNQTYSCLEIIIIDDNDPSSEDRRLTADVMAGYANDERIHYLRHDKNSGACQARNTGLEAAKGEYVAFLDDDDLWIDTKLATQVAALSSSDAKICYSDMFLEYQGWKRYFKCVSDDDFYLSLLKQGFGICTSVLLISTTAIRSINGFDSSLPSMQDYDLLLRLAKKYKAIHIAQPLITYQLADDGISCNPISKANGHRAVIAKYEAEYISLGLKKGLARQYESLADFELRSGNRTTAITHYFKALKMSPLSMRVFAKLVLGSILGKKPLEYYLLKRQQRSSVSMATSDY</sequence>
<evidence type="ECO:0000313" key="3">
    <source>
        <dbReference type="EMBL" id="MBE0360580.1"/>
    </source>
</evidence>
<accession>A0ABR9E3V7</accession>